<feature type="domain" description="Reverse transcriptase Ty1/copia-type" evidence="1">
    <location>
        <begin position="2"/>
        <end position="66"/>
    </location>
</feature>
<sequence length="410" mass="46163">MPPGKRTIGSRWVYKLKLNPDKPIDRYKARLVAKGYNQIEGVDYLDSISPVVKSITVCIFLSLAAMVQSHGIGDNISGIGKLTGEFSIFASKLGLALYNLEMNHKTPLGFLLLHTSDENTDQTGNSMLDVNNAFLHGYLDEDVYMDPLEAALLCQRLRSPIYNKDLSPAKYILGLKLARSSHGLQVTQLKYLQDILADTSMLDVKPAPTPFPFGLKLVLDDRYLNETLSTGLFFSSSSSVQLSAYSDASRASCLNSRRLITGYSVFLGTSLISWKIKKQARVCRSCTEAWYRSMESTVCELLWISFVLRDLGVSVSLLIPFWCDNKAALDITANLVFHERTKHPDIDCHLVCDKFKLGFITPSHIPGSDPCIKLLANFRYYRPIRIRLGGSRSDKFFRFAILSEVIWYRR</sequence>
<reference evidence="2" key="2">
    <citation type="journal article" date="2024" name="Plant">
        <title>Genomic evolution and insights into agronomic trait innovations of Sesamum species.</title>
        <authorList>
            <person name="Miao H."/>
            <person name="Wang L."/>
            <person name="Qu L."/>
            <person name="Liu H."/>
            <person name="Sun Y."/>
            <person name="Le M."/>
            <person name="Wang Q."/>
            <person name="Wei S."/>
            <person name="Zheng Y."/>
            <person name="Lin W."/>
            <person name="Duan Y."/>
            <person name="Cao H."/>
            <person name="Xiong S."/>
            <person name="Wang X."/>
            <person name="Wei L."/>
            <person name="Li C."/>
            <person name="Ma Q."/>
            <person name="Ju M."/>
            <person name="Zhao R."/>
            <person name="Li G."/>
            <person name="Mu C."/>
            <person name="Tian Q."/>
            <person name="Mei H."/>
            <person name="Zhang T."/>
            <person name="Gao T."/>
            <person name="Zhang H."/>
        </authorList>
    </citation>
    <scope>NUCLEOTIDE SEQUENCE</scope>
    <source>
        <strain evidence="2">G02</strain>
    </source>
</reference>
<dbReference type="Pfam" id="PF07727">
    <property type="entry name" value="RVT_2"/>
    <property type="match status" value="1"/>
</dbReference>
<gene>
    <name evidence="2" type="ORF">Sradi_4377000</name>
</gene>
<dbReference type="EMBL" id="JACGWJ010000019">
    <property type="protein sequence ID" value="KAL0345457.1"/>
    <property type="molecule type" value="Genomic_DNA"/>
</dbReference>
<name>A0AAW2NPQ8_SESRA</name>
<reference evidence="2" key="1">
    <citation type="submission" date="2020-06" db="EMBL/GenBank/DDBJ databases">
        <authorList>
            <person name="Li T."/>
            <person name="Hu X."/>
            <person name="Zhang T."/>
            <person name="Song X."/>
            <person name="Zhang H."/>
            <person name="Dai N."/>
            <person name="Sheng W."/>
            <person name="Hou X."/>
            <person name="Wei L."/>
        </authorList>
    </citation>
    <scope>NUCLEOTIDE SEQUENCE</scope>
    <source>
        <strain evidence="2">G02</strain>
        <tissue evidence="2">Leaf</tissue>
    </source>
</reference>
<dbReference type="CDD" id="cd09272">
    <property type="entry name" value="RNase_HI_RT_Ty1"/>
    <property type="match status" value="1"/>
</dbReference>
<evidence type="ECO:0000259" key="1">
    <source>
        <dbReference type="Pfam" id="PF07727"/>
    </source>
</evidence>
<accession>A0AAW2NPQ8</accession>
<protein>
    <submittedName>
        <fullName evidence="2">Retrovirus-related Pol polyprotein from transposon RE2</fullName>
    </submittedName>
</protein>
<dbReference type="PANTHER" id="PTHR11439:SF465">
    <property type="entry name" value="REVERSE TRANSCRIPTASE TY1_COPIA-TYPE DOMAIN-CONTAINING PROTEIN"/>
    <property type="match status" value="1"/>
</dbReference>
<dbReference type="InterPro" id="IPR013103">
    <property type="entry name" value="RVT_2"/>
</dbReference>
<dbReference type="PANTHER" id="PTHR11439">
    <property type="entry name" value="GAG-POL-RELATED RETROTRANSPOSON"/>
    <property type="match status" value="1"/>
</dbReference>
<organism evidence="2">
    <name type="scientific">Sesamum radiatum</name>
    <name type="common">Black benniseed</name>
    <dbReference type="NCBI Taxonomy" id="300843"/>
    <lineage>
        <taxon>Eukaryota</taxon>
        <taxon>Viridiplantae</taxon>
        <taxon>Streptophyta</taxon>
        <taxon>Embryophyta</taxon>
        <taxon>Tracheophyta</taxon>
        <taxon>Spermatophyta</taxon>
        <taxon>Magnoliopsida</taxon>
        <taxon>eudicotyledons</taxon>
        <taxon>Gunneridae</taxon>
        <taxon>Pentapetalae</taxon>
        <taxon>asterids</taxon>
        <taxon>lamiids</taxon>
        <taxon>Lamiales</taxon>
        <taxon>Pedaliaceae</taxon>
        <taxon>Sesamum</taxon>
    </lineage>
</organism>
<proteinExistence type="predicted"/>
<comment type="caution">
    <text evidence="2">The sequence shown here is derived from an EMBL/GenBank/DDBJ whole genome shotgun (WGS) entry which is preliminary data.</text>
</comment>
<dbReference type="AlphaFoldDB" id="A0AAW2NPQ8"/>
<evidence type="ECO:0000313" key="2">
    <source>
        <dbReference type="EMBL" id="KAL0345457.1"/>
    </source>
</evidence>